<feature type="transmembrane region" description="Helical" evidence="8">
    <location>
        <begin position="337"/>
        <end position="356"/>
    </location>
</feature>
<feature type="transmembrane region" description="Helical" evidence="8">
    <location>
        <begin position="305"/>
        <end position="325"/>
    </location>
</feature>
<comment type="similarity">
    <text evidence="2">Belongs to the major facilitator superfamily. Sugar transporter (TC 2.A.1.1) family.</text>
</comment>
<dbReference type="Pfam" id="PF00083">
    <property type="entry name" value="Sugar_tr"/>
    <property type="match status" value="2"/>
</dbReference>
<accession>A0A5M9MKC4</accession>
<organism evidence="10 11">
    <name type="scientific">Aspergillus tanneri</name>
    <dbReference type="NCBI Taxonomy" id="1220188"/>
    <lineage>
        <taxon>Eukaryota</taxon>
        <taxon>Fungi</taxon>
        <taxon>Dikarya</taxon>
        <taxon>Ascomycota</taxon>
        <taxon>Pezizomycotina</taxon>
        <taxon>Eurotiomycetes</taxon>
        <taxon>Eurotiomycetidae</taxon>
        <taxon>Eurotiales</taxon>
        <taxon>Aspergillaceae</taxon>
        <taxon>Aspergillus</taxon>
        <taxon>Aspergillus subgen. Circumdati</taxon>
    </lineage>
</organism>
<dbReference type="GO" id="GO:0005886">
    <property type="term" value="C:plasma membrane"/>
    <property type="evidence" value="ECO:0007669"/>
    <property type="project" value="TreeGrafter"/>
</dbReference>
<evidence type="ECO:0000256" key="8">
    <source>
        <dbReference type="SAM" id="Phobius"/>
    </source>
</evidence>
<dbReference type="InterPro" id="IPR005828">
    <property type="entry name" value="MFS_sugar_transport-like"/>
</dbReference>
<evidence type="ECO:0000256" key="5">
    <source>
        <dbReference type="ARBA" id="ARBA00022989"/>
    </source>
</evidence>
<dbReference type="PANTHER" id="PTHR23508:SF10">
    <property type="entry name" value="CARBOXYLIC ACID TRANSPORTER PROTEIN HOMOLOG"/>
    <property type="match status" value="1"/>
</dbReference>
<keyword evidence="6 8" id="KW-0472">Membrane</keyword>
<feature type="domain" description="Major facilitator superfamily (MFS) profile" evidence="9">
    <location>
        <begin position="45"/>
        <end position="457"/>
    </location>
</feature>
<dbReference type="PANTHER" id="PTHR23508">
    <property type="entry name" value="CARBOXYLIC ACID TRANSPORTER PROTEIN HOMOLOG"/>
    <property type="match status" value="1"/>
</dbReference>
<evidence type="ECO:0000256" key="7">
    <source>
        <dbReference type="SAM" id="MobiDB-lite"/>
    </source>
</evidence>
<evidence type="ECO:0000313" key="10">
    <source>
        <dbReference type="EMBL" id="KAA8646346.1"/>
    </source>
</evidence>
<comment type="subcellular location">
    <subcellularLocation>
        <location evidence="1">Membrane</location>
        <topology evidence="1">Multi-pass membrane protein</topology>
    </subcellularLocation>
</comment>
<dbReference type="RefSeq" id="XP_033425707.1">
    <property type="nucleotide sequence ID" value="XM_033572392.1"/>
</dbReference>
<keyword evidence="4 8" id="KW-0812">Transmembrane</keyword>
<keyword evidence="3" id="KW-0813">Transport</keyword>
<feature type="region of interest" description="Disordered" evidence="7">
    <location>
        <begin position="16"/>
        <end position="38"/>
    </location>
</feature>
<evidence type="ECO:0000256" key="2">
    <source>
        <dbReference type="ARBA" id="ARBA00010992"/>
    </source>
</evidence>
<feature type="transmembrane region" description="Helical" evidence="8">
    <location>
        <begin position="181"/>
        <end position="205"/>
    </location>
</feature>
<dbReference type="PROSITE" id="PS50850">
    <property type="entry name" value="MFS"/>
    <property type="match status" value="1"/>
</dbReference>
<reference evidence="10 11" key="1">
    <citation type="submission" date="2019-08" db="EMBL/GenBank/DDBJ databases">
        <title>The genome sequence of a newly discovered highly antifungal drug resistant Aspergillus species, Aspergillus tanneri NIH 1004.</title>
        <authorList>
            <person name="Mounaud S."/>
            <person name="Singh I."/>
            <person name="Joardar V."/>
            <person name="Pakala S."/>
            <person name="Pakala S."/>
            <person name="Venepally P."/>
            <person name="Chung J.K."/>
            <person name="Losada L."/>
            <person name="Nierman W.C."/>
        </authorList>
    </citation>
    <scope>NUCLEOTIDE SEQUENCE [LARGE SCALE GENOMIC DNA]</scope>
    <source>
        <strain evidence="10 11">NIH1004</strain>
    </source>
</reference>
<feature type="transmembrane region" description="Helical" evidence="8">
    <location>
        <begin position="42"/>
        <end position="66"/>
    </location>
</feature>
<dbReference type="VEuPathDB" id="FungiDB:EYZ11_011340"/>
<evidence type="ECO:0000256" key="1">
    <source>
        <dbReference type="ARBA" id="ARBA00004141"/>
    </source>
</evidence>
<feature type="compositionally biased region" description="Basic and acidic residues" evidence="7">
    <location>
        <begin position="22"/>
        <end position="37"/>
    </location>
</feature>
<proteinExistence type="inferred from homology"/>
<dbReference type="FunFam" id="1.20.1250.20:FF:000140">
    <property type="entry name" value="Putative MFS phospholipid transporter"/>
    <property type="match status" value="1"/>
</dbReference>
<evidence type="ECO:0000256" key="3">
    <source>
        <dbReference type="ARBA" id="ARBA00022448"/>
    </source>
</evidence>
<comment type="caution">
    <text evidence="10">The sequence shown here is derived from an EMBL/GenBank/DDBJ whole genome shotgun (WGS) entry which is preliminary data.</text>
</comment>
<dbReference type="Proteomes" id="UP000324241">
    <property type="component" value="Unassembled WGS sequence"/>
</dbReference>
<feature type="transmembrane region" description="Helical" evidence="8">
    <location>
        <begin position="272"/>
        <end position="293"/>
    </location>
</feature>
<dbReference type="Gene3D" id="1.20.1250.20">
    <property type="entry name" value="MFS general substrate transporter like domains"/>
    <property type="match status" value="1"/>
</dbReference>
<dbReference type="GO" id="GO:0046943">
    <property type="term" value="F:carboxylic acid transmembrane transporter activity"/>
    <property type="evidence" value="ECO:0007669"/>
    <property type="project" value="TreeGrafter"/>
</dbReference>
<name>A0A5M9MKC4_9EURO</name>
<dbReference type="SUPFAM" id="SSF103473">
    <property type="entry name" value="MFS general substrate transporter"/>
    <property type="match status" value="1"/>
</dbReference>
<feature type="transmembrane region" description="Helical" evidence="8">
    <location>
        <begin position="362"/>
        <end position="386"/>
    </location>
</feature>
<feature type="transmembrane region" description="Helical" evidence="8">
    <location>
        <begin position="86"/>
        <end position="105"/>
    </location>
</feature>
<keyword evidence="5 8" id="KW-1133">Transmembrane helix</keyword>
<evidence type="ECO:0000259" key="9">
    <source>
        <dbReference type="PROSITE" id="PS50850"/>
    </source>
</evidence>
<feature type="transmembrane region" description="Helical" evidence="8">
    <location>
        <begin position="139"/>
        <end position="160"/>
    </location>
</feature>
<sequence>MVDSFMIKDAKITVNSQNQPQKDCDEARGNDRHEDQANKSSSALNVVISGVALFSDGYNAQIIGYMEPLFAVLYKSTMSSTIKSRLSNSFLIGEVFGMLFFGALIDRLGRRTGVVAATLFLVLGIALAAAAHGTSELGMFWMMIVARGVAGFGAGGEYPVCATSATEAADETARLRRKRGFLVALTTDFAVDLGFIFAGIVALIVLACYHQDARGGVWRVSFGIGFVLPLLICFFRLRMINSTQYRKHAIKSQYPYWLILKRYWKPMLGTSLAWFCYDFVSYPFGIFSSTIISQLMTDNSTVQNIGYGTVVNCFYLPGCLLGGWLMDKIGRKQNMTLGFMLWAIWGFILGGALHPIQKVFPLFVVMYGIFMALGEMGPGVSTFLCAAESFPTPLRGHFLGFAAAVGKAGASIGTEVFTPIQDSFESTPQGQQAAFLIGSAFTLVGGLIAWFLIPDMSRELETEDAQFKAYLEENGYCISHYGEALQVDRKRGV</sequence>
<dbReference type="InterPro" id="IPR020846">
    <property type="entry name" value="MFS_dom"/>
</dbReference>
<feature type="transmembrane region" description="Helical" evidence="8">
    <location>
        <begin position="432"/>
        <end position="453"/>
    </location>
</feature>
<gene>
    <name evidence="10" type="ORF">ATNIH1004_007773</name>
</gene>
<evidence type="ECO:0000256" key="6">
    <source>
        <dbReference type="ARBA" id="ARBA00023136"/>
    </source>
</evidence>
<dbReference type="InterPro" id="IPR005829">
    <property type="entry name" value="Sugar_transporter_CS"/>
</dbReference>
<evidence type="ECO:0000313" key="11">
    <source>
        <dbReference type="Proteomes" id="UP000324241"/>
    </source>
</evidence>
<dbReference type="PROSITE" id="PS00216">
    <property type="entry name" value="SUGAR_TRANSPORT_1"/>
    <property type="match status" value="1"/>
</dbReference>
<dbReference type="GeneID" id="54330475"/>
<dbReference type="InterPro" id="IPR036259">
    <property type="entry name" value="MFS_trans_sf"/>
</dbReference>
<feature type="transmembrane region" description="Helical" evidence="8">
    <location>
        <begin position="112"/>
        <end position="133"/>
    </location>
</feature>
<dbReference type="AlphaFoldDB" id="A0A5M9MKC4"/>
<feature type="transmembrane region" description="Helical" evidence="8">
    <location>
        <begin position="398"/>
        <end position="420"/>
    </location>
</feature>
<dbReference type="EMBL" id="QUQM01000007">
    <property type="protein sequence ID" value="KAA8646346.1"/>
    <property type="molecule type" value="Genomic_DNA"/>
</dbReference>
<feature type="transmembrane region" description="Helical" evidence="8">
    <location>
        <begin position="217"/>
        <end position="237"/>
    </location>
</feature>
<evidence type="ECO:0000256" key="4">
    <source>
        <dbReference type="ARBA" id="ARBA00022692"/>
    </source>
</evidence>
<protein>
    <recommendedName>
        <fullName evidence="9">Major facilitator superfamily (MFS) profile domain-containing protein</fullName>
    </recommendedName>
</protein>
<dbReference type="OrthoDB" id="2153661at2759"/>